<evidence type="ECO:0000256" key="11">
    <source>
        <dbReference type="ARBA" id="ARBA00022786"/>
    </source>
</evidence>
<evidence type="ECO:0000256" key="10">
    <source>
        <dbReference type="ARBA" id="ARBA00022771"/>
    </source>
</evidence>
<evidence type="ECO:0000256" key="4">
    <source>
        <dbReference type="ARBA" id="ARBA00008704"/>
    </source>
</evidence>
<keyword evidence="16" id="KW-0576">Peroxisome</keyword>
<dbReference type="InterPro" id="IPR006845">
    <property type="entry name" value="Pex_N"/>
</dbReference>
<evidence type="ECO:0000256" key="5">
    <source>
        <dbReference type="ARBA" id="ARBA00012483"/>
    </source>
</evidence>
<dbReference type="GO" id="GO:0005778">
    <property type="term" value="C:peroxisomal membrane"/>
    <property type="evidence" value="ECO:0007669"/>
    <property type="project" value="UniProtKB-SubCell"/>
</dbReference>
<dbReference type="GO" id="GO:0008270">
    <property type="term" value="F:zinc ion binding"/>
    <property type="evidence" value="ECO:0007669"/>
    <property type="project" value="UniProtKB-KW"/>
</dbReference>
<proteinExistence type="inferred from homology"/>
<evidence type="ECO:0000256" key="3">
    <source>
        <dbReference type="ARBA" id="ARBA00004906"/>
    </source>
</evidence>
<protein>
    <recommendedName>
        <fullName evidence="5">RING-type E3 ubiquitin transferase</fullName>
        <ecNumber evidence="5">2.3.2.27</ecNumber>
    </recommendedName>
</protein>
<dbReference type="Pfam" id="PF04757">
    <property type="entry name" value="Pex2_Pex12"/>
    <property type="match status" value="1"/>
</dbReference>
<dbReference type="PANTHER" id="PTHR23350:SF0">
    <property type="entry name" value="PEROXISOME BIOGENESIS FACTOR 10"/>
    <property type="match status" value="1"/>
</dbReference>
<keyword evidence="12" id="KW-0862">Zinc</keyword>
<evidence type="ECO:0000256" key="8">
    <source>
        <dbReference type="ARBA" id="ARBA00022692"/>
    </source>
</evidence>
<evidence type="ECO:0000313" key="18">
    <source>
        <dbReference type="EMBL" id="JAS06134.1"/>
    </source>
</evidence>
<keyword evidence="11" id="KW-0833">Ubl conjugation pathway</keyword>
<gene>
    <name evidence="18" type="ORF">g.29928</name>
</gene>
<evidence type="ECO:0000259" key="17">
    <source>
        <dbReference type="Pfam" id="PF04757"/>
    </source>
</evidence>
<evidence type="ECO:0000256" key="12">
    <source>
        <dbReference type="ARBA" id="ARBA00022833"/>
    </source>
</evidence>
<keyword evidence="8" id="KW-0812">Transmembrane</keyword>
<keyword evidence="7" id="KW-0808">Transferase</keyword>
<dbReference type="AlphaFoldDB" id="A0A1B6BYK3"/>
<evidence type="ECO:0000256" key="9">
    <source>
        <dbReference type="ARBA" id="ARBA00022723"/>
    </source>
</evidence>
<dbReference type="PANTHER" id="PTHR23350">
    <property type="entry name" value="PEROXISOME ASSEMBLY PROTEIN 10"/>
    <property type="match status" value="1"/>
</dbReference>
<evidence type="ECO:0000256" key="14">
    <source>
        <dbReference type="ARBA" id="ARBA00022989"/>
    </source>
</evidence>
<comment type="catalytic activity">
    <reaction evidence="1">
        <text>S-ubiquitinyl-[E2 ubiquitin-conjugating enzyme]-L-cysteine + [acceptor protein]-L-lysine = [E2 ubiquitin-conjugating enzyme]-L-cysteine + N(6)-ubiquitinyl-[acceptor protein]-L-lysine.</text>
        <dbReference type="EC" id="2.3.2.27"/>
    </reaction>
</comment>
<dbReference type="EMBL" id="GEDC01031164">
    <property type="protein sequence ID" value="JAS06134.1"/>
    <property type="molecule type" value="Transcribed_RNA"/>
</dbReference>
<evidence type="ECO:0000256" key="2">
    <source>
        <dbReference type="ARBA" id="ARBA00004585"/>
    </source>
</evidence>
<reference evidence="18" key="1">
    <citation type="submission" date="2015-12" db="EMBL/GenBank/DDBJ databases">
        <title>De novo transcriptome assembly of four potential Pierce s Disease insect vectors from Arizona vineyards.</title>
        <authorList>
            <person name="Tassone E.E."/>
        </authorList>
    </citation>
    <scope>NUCLEOTIDE SEQUENCE</scope>
</reference>
<sequence>MAAFASAGPAEILRASQKDEVFSDRLQNYWSEILLKLGGSRLWMNIKHFKIGYLFYGTLTTLSGLQTLGEEYTGIVQVNSSKSDIPTFFKRVIMVLLDCFGSVIITSLCSQVEKYFKNNPFIRQKVKKDVLNCISTLKNIIPFIENFHRANFYASGGFFQLSKRLTGTHYDIENEDDMEQQPFKKIKILENYTQPIYKLTSTMDCSTRSDSFIKMK</sequence>
<dbReference type="EC" id="2.3.2.27" evidence="5"/>
<keyword evidence="13" id="KW-0653">Protein transport</keyword>
<name>A0A1B6BYK3_9HEMI</name>
<evidence type="ECO:0000256" key="13">
    <source>
        <dbReference type="ARBA" id="ARBA00022927"/>
    </source>
</evidence>
<dbReference type="InterPro" id="IPR025654">
    <property type="entry name" value="PEX2/10"/>
</dbReference>
<feature type="domain" description="Pex N-terminal" evidence="17">
    <location>
        <begin position="22"/>
        <end position="184"/>
    </location>
</feature>
<comment type="subcellular location">
    <subcellularLocation>
        <location evidence="2">Peroxisome membrane</location>
        <topology evidence="2">Multi-pass membrane protein</topology>
    </subcellularLocation>
</comment>
<accession>A0A1B6BYK3</accession>
<evidence type="ECO:0000256" key="15">
    <source>
        <dbReference type="ARBA" id="ARBA00023136"/>
    </source>
</evidence>
<dbReference type="GO" id="GO:0061630">
    <property type="term" value="F:ubiquitin protein ligase activity"/>
    <property type="evidence" value="ECO:0007669"/>
    <property type="project" value="UniProtKB-EC"/>
</dbReference>
<keyword evidence="15" id="KW-0472">Membrane</keyword>
<comment type="similarity">
    <text evidence="4">Belongs to the pex2/pex10/pex12 family.</text>
</comment>
<dbReference type="GO" id="GO:0016558">
    <property type="term" value="P:protein import into peroxisome matrix"/>
    <property type="evidence" value="ECO:0007669"/>
    <property type="project" value="InterPro"/>
</dbReference>
<evidence type="ECO:0000256" key="16">
    <source>
        <dbReference type="ARBA" id="ARBA00023140"/>
    </source>
</evidence>
<evidence type="ECO:0000256" key="1">
    <source>
        <dbReference type="ARBA" id="ARBA00000900"/>
    </source>
</evidence>
<comment type="pathway">
    <text evidence="3">Protein modification; protein ubiquitination.</text>
</comment>
<keyword evidence="9" id="KW-0479">Metal-binding</keyword>
<keyword evidence="14" id="KW-1133">Transmembrane helix</keyword>
<organism evidence="18">
    <name type="scientific">Clastoptera arizonana</name>
    <name type="common">Arizona spittle bug</name>
    <dbReference type="NCBI Taxonomy" id="38151"/>
    <lineage>
        <taxon>Eukaryota</taxon>
        <taxon>Metazoa</taxon>
        <taxon>Ecdysozoa</taxon>
        <taxon>Arthropoda</taxon>
        <taxon>Hexapoda</taxon>
        <taxon>Insecta</taxon>
        <taxon>Pterygota</taxon>
        <taxon>Neoptera</taxon>
        <taxon>Paraneoptera</taxon>
        <taxon>Hemiptera</taxon>
        <taxon>Auchenorrhyncha</taxon>
        <taxon>Cercopoidea</taxon>
        <taxon>Clastopteridae</taxon>
        <taxon>Clastoptera</taxon>
    </lineage>
</organism>
<evidence type="ECO:0000256" key="6">
    <source>
        <dbReference type="ARBA" id="ARBA00022448"/>
    </source>
</evidence>
<evidence type="ECO:0000256" key="7">
    <source>
        <dbReference type="ARBA" id="ARBA00022679"/>
    </source>
</evidence>
<keyword evidence="10" id="KW-0863">Zinc-finger</keyword>
<keyword evidence="6" id="KW-0813">Transport</keyword>